<feature type="non-terminal residue" evidence="2">
    <location>
        <position position="189"/>
    </location>
</feature>
<evidence type="ECO:0000256" key="1">
    <source>
        <dbReference type="SAM" id="Phobius"/>
    </source>
</evidence>
<protein>
    <recommendedName>
        <fullName evidence="3">MacB-like periplasmic core domain-containing protein</fullName>
    </recommendedName>
</protein>
<evidence type="ECO:0008006" key="3">
    <source>
        <dbReference type="Google" id="ProtNLM"/>
    </source>
</evidence>
<comment type="caution">
    <text evidence="2">The sequence shown here is derived from an EMBL/GenBank/DDBJ whole genome shotgun (WGS) entry which is preliminary data.</text>
</comment>
<organism evidence="2">
    <name type="scientific">marine sediment metagenome</name>
    <dbReference type="NCBI Taxonomy" id="412755"/>
    <lineage>
        <taxon>unclassified sequences</taxon>
        <taxon>metagenomes</taxon>
        <taxon>ecological metagenomes</taxon>
    </lineage>
</organism>
<dbReference type="PANTHER" id="PTHR30489:SF0">
    <property type="entry name" value="LIPOPROTEIN-RELEASING SYSTEM TRANSMEMBRANE PROTEIN LOLE"/>
    <property type="match status" value="1"/>
</dbReference>
<dbReference type="EMBL" id="LAZR01068897">
    <property type="protein sequence ID" value="KKK48775.1"/>
    <property type="molecule type" value="Genomic_DNA"/>
</dbReference>
<dbReference type="GO" id="GO:0098797">
    <property type="term" value="C:plasma membrane protein complex"/>
    <property type="evidence" value="ECO:0007669"/>
    <property type="project" value="TreeGrafter"/>
</dbReference>
<evidence type="ECO:0000313" key="2">
    <source>
        <dbReference type="EMBL" id="KKK48775.1"/>
    </source>
</evidence>
<name>A0A0F8WKK4_9ZZZZ</name>
<dbReference type="PANTHER" id="PTHR30489">
    <property type="entry name" value="LIPOPROTEIN-RELEASING SYSTEM TRANSMEMBRANE PROTEIN LOLE"/>
    <property type="match status" value="1"/>
</dbReference>
<sequence>MFEFKIAFKYLLFKKRRLSASLISLLSIFVISLVVWVVLVFLSVTNGIEKNWLKKLTSLNAPVRIAPTDQYYSSYYYMIDSYSSKSDYLAKNISEKLSSDLSDPYDGEIDIELARSFPKPIIENGKLLDPIKKLYKILENENSSNLDISYQDYELSAAQLRLTLNRTKKDLFTEFKDERVNFLTQMSYL</sequence>
<keyword evidence="1" id="KW-0812">Transmembrane</keyword>
<reference evidence="2" key="1">
    <citation type="journal article" date="2015" name="Nature">
        <title>Complex archaea that bridge the gap between prokaryotes and eukaryotes.</title>
        <authorList>
            <person name="Spang A."/>
            <person name="Saw J.H."/>
            <person name="Jorgensen S.L."/>
            <person name="Zaremba-Niedzwiedzka K."/>
            <person name="Martijn J."/>
            <person name="Lind A.E."/>
            <person name="van Eijk R."/>
            <person name="Schleper C."/>
            <person name="Guy L."/>
            <person name="Ettema T.J."/>
        </authorList>
    </citation>
    <scope>NUCLEOTIDE SEQUENCE</scope>
</reference>
<gene>
    <name evidence="2" type="ORF">LCGC14_3141720</name>
</gene>
<keyword evidence="1" id="KW-0472">Membrane</keyword>
<feature type="transmembrane region" description="Helical" evidence="1">
    <location>
        <begin position="21"/>
        <end position="44"/>
    </location>
</feature>
<dbReference type="GO" id="GO:0044874">
    <property type="term" value="P:lipoprotein localization to outer membrane"/>
    <property type="evidence" value="ECO:0007669"/>
    <property type="project" value="TreeGrafter"/>
</dbReference>
<dbReference type="InterPro" id="IPR051447">
    <property type="entry name" value="Lipoprotein-release_system"/>
</dbReference>
<keyword evidence="1" id="KW-1133">Transmembrane helix</keyword>
<proteinExistence type="predicted"/>
<dbReference type="AlphaFoldDB" id="A0A0F8WKK4"/>
<accession>A0A0F8WKK4</accession>